<reference evidence="1 2" key="1">
    <citation type="submission" date="2019-02" db="EMBL/GenBank/DDBJ databases">
        <title>Genomic Encyclopedia of Type Strains, Phase IV (KMG-IV): sequencing the most valuable type-strain genomes for metagenomic binning, comparative biology and taxonomic classification.</title>
        <authorList>
            <person name="Goeker M."/>
        </authorList>
    </citation>
    <scope>NUCLEOTIDE SEQUENCE [LARGE SCALE GENOMIC DNA]</scope>
    <source>
        <strain evidence="1 2">DSM 101727</strain>
    </source>
</reference>
<name>A0A4Q7L6S7_9PSEU</name>
<evidence type="ECO:0000313" key="2">
    <source>
        <dbReference type="Proteomes" id="UP000294257"/>
    </source>
</evidence>
<evidence type="ECO:0000313" key="1">
    <source>
        <dbReference type="EMBL" id="RZS44976.1"/>
    </source>
</evidence>
<dbReference type="Proteomes" id="UP000294257">
    <property type="component" value="Unassembled WGS sequence"/>
</dbReference>
<sequence>MTREFASLRGRRVDAWDGVEMALRENGPQFEDPRVPCLQLLSVRASLDDDSAVSVTTYQNDAVFGLVVRSEAQLDEGHWDGIYRVRQLTELPTGRVEQVAVVVDEGVLAEVRLLIDARPLLLMAGELHETVTGDLVFHRLDESVLAFTDPAAADRVSWTPPRRGHGCGHVGGGR</sequence>
<gene>
    <name evidence="1" type="ORF">EV193_101857</name>
</gene>
<dbReference type="OrthoDB" id="3698720at2"/>
<keyword evidence="2" id="KW-1185">Reference proteome</keyword>
<dbReference type="RefSeq" id="WP_130342584.1">
    <property type="nucleotide sequence ID" value="NZ_SGWQ01000001.1"/>
</dbReference>
<protein>
    <submittedName>
        <fullName evidence="1">Uncharacterized protein</fullName>
    </submittedName>
</protein>
<dbReference type="EMBL" id="SGWQ01000001">
    <property type="protein sequence ID" value="RZS44976.1"/>
    <property type="molecule type" value="Genomic_DNA"/>
</dbReference>
<proteinExistence type="predicted"/>
<dbReference type="AlphaFoldDB" id="A0A4Q7L6S7"/>
<organism evidence="1 2">
    <name type="scientific">Herbihabitans rhizosphaerae</name>
    <dbReference type="NCBI Taxonomy" id="1872711"/>
    <lineage>
        <taxon>Bacteria</taxon>
        <taxon>Bacillati</taxon>
        <taxon>Actinomycetota</taxon>
        <taxon>Actinomycetes</taxon>
        <taxon>Pseudonocardiales</taxon>
        <taxon>Pseudonocardiaceae</taxon>
        <taxon>Herbihabitans</taxon>
    </lineage>
</organism>
<comment type="caution">
    <text evidence="1">The sequence shown here is derived from an EMBL/GenBank/DDBJ whole genome shotgun (WGS) entry which is preliminary data.</text>
</comment>
<accession>A0A4Q7L6S7</accession>